<dbReference type="InterPro" id="IPR025996">
    <property type="entry name" value="MT1864/Rv1816-like_C"/>
</dbReference>
<dbReference type="EMBL" id="JBHSNC010000057">
    <property type="protein sequence ID" value="MFC5531974.1"/>
    <property type="molecule type" value="Genomic_DNA"/>
</dbReference>
<evidence type="ECO:0000313" key="5">
    <source>
        <dbReference type="Proteomes" id="UP001596108"/>
    </source>
</evidence>
<accession>A0ABW0R409</accession>
<dbReference type="SUPFAM" id="SSF46689">
    <property type="entry name" value="Homeodomain-like"/>
    <property type="match status" value="1"/>
</dbReference>
<gene>
    <name evidence="4" type="ORF">ACFPQ4_21370</name>
</gene>
<dbReference type="Gene3D" id="1.10.10.60">
    <property type="entry name" value="Homeodomain-like"/>
    <property type="match status" value="1"/>
</dbReference>
<dbReference type="Proteomes" id="UP001596108">
    <property type="component" value="Unassembled WGS sequence"/>
</dbReference>
<feature type="domain" description="HTH-type transcriptional regulator MT1864/Rv1816-like C-terminal" evidence="3">
    <location>
        <begin position="82"/>
        <end position="176"/>
    </location>
</feature>
<comment type="caution">
    <text evidence="4">The sequence shown here is derived from an EMBL/GenBank/DDBJ whole genome shotgun (WGS) entry which is preliminary data.</text>
</comment>
<protein>
    <submittedName>
        <fullName evidence="4">TetR-like C-terminal domain-containing protein</fullName>
    </submittedName>
</protein>
<dbReference type="Gene3D" id="1.10.357.10">
    <property type="entry name" value="Tetracycline Repressor, domain 2"/>
    <property type="match status" value="1"/>
</dbReference>
<dbReference type="Pfam" id="PF13305">
    <property type="entry name" value="TetR_C_33"/>
    <property type="match status" value="1"/>
</dbReference>
<organism evidence="4 5">
    <name type="scientific">Cohnella yongneupensis</name>
    <dbReference type="NCBI Taxonomy" id="425006"/>
    <lineage>
        <taxon>Bacteria</taxon>
        <taxon>Bacillati</taxon>
        <taxon>Bacillota</taxon>
        <taxon>Bacilli</taxon>
        <taxon>Bacillales</taxon>
        <taxon>Paenibacillaceae</taxon>
        <taxon>Cohnella</taxon>
    </lineage>
</organism>
<keyword evidence="2" id="KW-0804">Transcription</keyword>
<evidence type="ECO:0000256" key="2">
    <source>
        <dbReference type="ARBA" id="ARBA00023163"/>
    </source>
</evidence>
<dbReference type="InterPro" id="IPR036271">
    <property type="entry name" value="Tet_transcr_reg_TetR-rel_C_sf"/>
</dbReference>
<reference evidence="5" key="1">
    <citation type="journal article" date="2019" name="Int. J. Syst. Evol. Microbiol.">
        <title>The Global Catalogue of Microorganisms (GCM) 10K type strain sequencing project: providing services to taxonomists for standard genome sequencing and annotation.</title>
        <authorList>
            <consortium name="The Broad Institute Genomics Platform"/>
            <consortium name="The Broad Institute Genome Sequencing Center for Infectious Disease"/>
            <person name="Wu L."/>
            <person name="Ma J."/>
        </authorList>
    </citation>
    <scope>NUCLEOTIDE SEQUENCE [LARGE SCALE GENOMIC DNA]</scope>
    <source>
        <strain evidence="5">CGMCC 1.18578</strain>
    </source>
</reference>
<dbReference type="SUPFAM" id="SSF48498">
    <property type="entry name" value="Tetracyclin repressor-like, C-terminal domain"/>
    <property type="match status" value="1"/>
</dbReference>
<keyword evidence="5" id="KW-1185">Reference proteome</keyword>
<evidence type="ECO:0000313" key="4">
    <source>
        <dbReference type="EMBL" id="MFC5531974.1"/>
    </source>
</evidence>
<sequence>MRAGIKPESVVAAAADIADRNGWSDVTPSNVAGLLGIKTPSLYNHISGLDDLRNKLAVHAADMLLDRLIHAAVGQTGRAAFIAIGKAYVQFVREHPGMYEATYRIGMPRPPEFEKIAQDMLHLLYRLLEPFRLSDEDSVHAVRGLRSLLHGFASLEAAGGFQMNVDKDASLTIIISHYMDGFQS</sequence>
<dbReference type="RefSeq" id="WP_378113947.1">
    <property type="nucleotide sequence ID" value="NZ_JBHSNC010000057.1"/>
</dbReference>
<evidence type="ECO:0000256" key="1">
    <source>
        <dbReference type="ARBA" id="ARBA00023015"/>
    </source>
</evidence>
<name>A0ABW0R409_9BACL</name>
<evidence type="ECO:0000259" key="3">
    <source>
        <dbReference type="Pfam" id="PF13305"/>
    </source>
</evidence>
<keyword evidence="1" id="KW-0805">Transcription regulation</keyword>
<proteinExistence type="predicted"/>
<dbReference type="InterPro" id="IPR009057">
    <property type="entry name" value="Homeodomain-like_sf"/>
</dbReference>